<gene>
    <name evidence="1" type="ORF">S01H1_65730</name>
</gene>
<name>X0X833_9ZZZZ</name>
<dbReference type="AlphaFoldDB" id="X0X833"/>
<dbReference type="EMBL" id="BARS01043416">
    <property type="protein sequence ID" value="GAG39389.1"/>
    <property type="molecule type" value="Genomic_DNA"/>
</dbReference>
<sequence length="129" mass="14233">DESEWWTSTPNFTISGGVAVGVSESGDNCYLFRNAVAPSLYYWENRLITVEFDVTAITYSETSEGDIELNVGNTQAYVVHPEVGHYVVTITSTVSTDTSFALEMLFRSGAGTITITIDNLQMYRAGIRK</sequence>
<accession>X0X833</accession>
<organism evidence="1">
    <name type="scientific">marine sediment metagenome</name>
    <dbReference type="NCBI Taxonomy" id="412755"/>
    <lineage>
        <taxon>unclassified sequences</taxon>
        <taxon>metagenomes</taxon>
        <taxon>ecological metagenomes</taxon>
    </lineage>
</organism>
<reference evidence="1" key="1">
    <citation type="journal article" date="2014" name="Front. Microbiol.">
        <title>High frequency of phylogenetically diverse reductive dehalogenase-homologous genes in deep subseafloor sedimentary metagenomes.</title>
        <authorList>
            <person name="Kawai M."/>
            <person name="Futagami T."/>
            <person name="Toyoda A."/>
            <person name="Takaki Y."/>
            <person name="Nishi S."/>
            <person name="Hori S."/>
            <person name="Arai W."/>
            <person name="Tsubouchi T."/>
            <person name="Morono Y."/>
            <person name="Uchiyama I."/>
            <person name="Ito T."/>
            <person name="Fujiyama A."/>
            <person name="Inagaki F."/>
            <person name="Takami H."/>
        </authorList>
    </citation>
    <scope>NUCLEOTIDE SEQUENCE</scope>
    <source>
        <strain evidence="1">Expedition CK06-06</strain>
    </source>
</reference>
<comment type="caution">
    <text evidence="1">The sequence shown here is derived from an EMBL/GenBank/DDBJ whole genome shotgun (WGS) entry which is preliminary data.</text>
</comment>
<proteinExistence type="predicted"/>
<evidence type="ECO:0000313" key="1">
    <source>
        <dbReference type="EMBL" id="GAG39389.1"/>
    </source>
</evidence>
<protein>
    <submittedName>
        <fullName evidence="1">Uncharacterized protein</fullName>
    </submittedName>
</protein>
<feature type="non-terminal residue" evidence="1">
    <location>
        <position position="1"/>
    </location>
</feature>